<keyword evidence="1 2" id="KW-0597">Phosphoprotein</keyword>
<evidence type="ECO:0000313" key="5">
    <source>
        <dbReference type="Proteomes" id="UP001378188"/>
    </source>
</evidence>
<dbReference type="PANTHER" id="PTHR44591:SF24">
    <property type="entry name" value="PROTEIN-GLUTAMATE METHYLESTERASE_PROTEIN-GLUTAMINE GLUTAMINASE 1"/>
    <property type="match status" value="1"/>
</dbReference>
<evidence type="ECO:0000259" key="3">
    <source>
        <dbReference type="PROSITE" id="PS50110"/>
    </source>
</evidence>
<dbReference type="InterPro" id="IPR050595">
    <property type="entry name" value="Bact_response_regulator"/>
</dbReference>
<accession>A0AAW9RJG1</accession>
<evidence type="ECO:0000256" key="2">
    <source>
        <dbReference type="PROSITE-ProRule" id="PRU00169"/>
    </source>
</evidence>
<protein>
    <submittedName>
        <fullName evidence="4">Response regulator</fullName>
    </submittedName>
</protein>
<dbReference type="SMART" id="SM00448">
    <property type="entry name" value="REC"/>
    <property type="match status" value="1"/>
</dbReference>
<feature type="modified residue" description="4-aspartylphosphate" evidence="2">
    <location>
        <position position="58"/>
    </location>
</feature>
<dbReference type="PANTHER" id="PTHR44591">
    <property type="entry name" value="STRESS RESPONSE REGULATOR PROTEIN 1"/>
    <property type="match status" value="1"/>
</dbReference>
<feature type="domain" description="Response regulatory" evidence="3">
    <location>
        <begin position="8"/>
        <end position="118"/>
    </location>
</feature>
<dbReference type="SUPFAM" id="SSF52172">
    <property type="entry name" value="CheY-like"/>
    <property type="match status" value="1"/>
</dbReference>
<evidence type="ECO:0000256" key="1">
    <source>
        <dbReference type="ARBA" id="ARBA00022553"/>
    </source>
</evidence>
<dbReference type="EMBL" id="JAZHOF010000005">
    <property type="protein sequence ID" value="MEJ8572387.1"/>
    <property type="molecule type" value="Genomic_DNA"/>
</dbReference>
<keyword evidence="5" id="KW-1185">Reference proteome</keyword>
<comment type="caution">
    <text evidence="4">The sequence shown here is derived from an EMBL/GenBank/DDBJ whole genome shotgun (WGS) entry which is preliminary data.</text>
</comment>
<dbReference type="Pfam" id="PF00072">
    <property type="entry name" value="Response_reg"/>
    <property type="match status" value="1"/>
</dbReference>
<dbReference type="PROSITE" id="PS50110">
    <property type="entry name" value="RESPONSE_REGULATORY"/>
    <property type="match status" value="1"/>
</dbReference>
<proteinExistence type="predicted"/>
<name>A0AAW9RJG1_9HYPH</name>
<reference evidence="4 5" key="1">
    <citation type="submission" date="2024-02" db="EMBL/GenBank/DDBJ databases">
        <title>Genome analysis and characterization of Microbaculum marinisediminis sp. nov., isolated from marine sediment.</title>
        <authorList>
            <person name="Du Z.-J."/>
            <person name="Ye Y.-Q."/>
            <person name="Zhang Z.-R."/>
            <person name="Yuan S.-M."/>
            <person name="Zhang X.-Y."/>
        </authorList>
    </citation>
    <scope>NUCLEOTIDE SEQUENCE [LARGE SCALE GENOMIC DNA]</scope>
    <source>
        <strain evidence="4 5">SDUM1044001</strain>
    </source>
</reference>
<gene>
    <name evidence="4" type="ORF">V3328_12930</name>
</gene>
<sequence length="141" mass="15051">MAELAGLRVLVVEDEGMVALLIEGMLADLGCDVVASAASLSRAVAAARDEAIDFALLDVNLDGHLVFPAAEILRARGIPFVFSTGYGRVALLENFKEYQVLNKPFAIEELREARDCVEGIAPDNVGLGCMSVRVPVAYSRA</sequence>
<dbReference type="Proteomes" id="UP001378188">
    <property type="component" value="Unassembled WGS sequence"/>
</dbReference>
<evidence type="ECO:0000313" key="4">
    <source>
        <dbReference type="EMBL" id="MEJ8572387.1"/>
    </source>
</evidence>
<dbReference type="Gene3D" id="3.40.50.2300">
    <property type="match status" value="1"/>
</dbReference>
<organism evidence="4 5">
    <name type="scientific">Microbaculum marinum</name>
    <dbReference type="NCBI Taxonomy" id="1764581"/>
    <lineage>
        <taxon>Bacteria</taxon>
        <taxon>Pseudomonadati</taxon>
        <taxon>Pseudomonadota</taxon>
        <taxon>Alphaproteobacteria</taxon>
        <taxon>Hyphomicrobiales</taxon>
        <taxon>Tepidamorphaceae</taxon>
        <taxon>Microbaculum</taxon>
    </lineage>
</organism>
<dbReference type="InterPro" id="IPR011006">
    <property type="entry name" value="CheY-like_superfamily"/>
</dbReference>
<dbReference type="RefSeq" id="WP_340330090.1">
    <property type="nucleotide sequence ID" value="NZ_JAZHOF010000005.1"/>
</dbReference>
<dbReference type="GO" id="GO:0000160">
    <property type="term" value="P:phosphorelay signal transduction system"/>
    <property type="evidence" value="ECO:0007669"/>
    <property type="project" value="InterPro"/>
</dbReference>
<dbReference type="InterPro" id="IPR001789">
    <property type="entry name" value="Sig_transdc_resp-reg_receiver"/>
</dbReference>
<dbReference type="AlphaFoldDB" id="A0AAW9RJG1"/>